<dbReference type="InterPro" id="IPR036162">
    <property type="entry name" value="Resolvase-like_N_sf"/>
</dbReference>
<dbReference type="Proteomes" id="UP000616839">
    <property type="component" value="Unassembled WGS sequence"/>
</dbReference>
<accession>A0A927K653</accession>
<dbReference type="AlphaFoldDB" id="A0A927K653"/>
<gene>
    <name evidence="3" type="ORF">IE331_14995</name>
</gene>
<dbReference type="InterPro" id="IPR050639">
    <property type="entry name" value="SSR_resolvase"/>
</dbReference>
<dbReference type="GO" id="GO:0003677">
    <property type="term" value="F:DNA binding"/>
    <property type="evidence" value="ECO:0007669"/>
    <property type="project" value="InterPro"/>
</dbReference>
<dbReference type="PROSITE" id="PS51736">
    <property type="entry name" value="RECOMBINASES_3"/>
    <property type="match status" value="1"/>
</dbReference>
<dbReference type="Gene3D" id="3.40.50.1390">
    <property type="entry name" value="Resolvase, N-terminal catalytic domain"/>
    <property type="match status" value="1"/>
</dbReference>
<protein>
    <submittedName>
        <fullName evidence="3">Recombinase family protein</fullName>
    </submittedName>
</protein>
<dbReference type="PROSITE" id="PS51737">
    <property type="entry name" value="RECOMBINASE_DNA_BIND"/>
    <property type="match status" value="1"/>
</dbReference>
<keyword evidence="4" id="KW-1185">Reference proteome</keyword>
<dbReference type="SMART" id="SM00857">
    <property type="entry name" value="Resolvase"/>
    <property type="match status" value="1"/>
</dbReference>
<evidence type="ECO:0000313" key="4">
    <source>
        <dbReference type="Proteomes" id="UP000616839"/>
    </source>
</evidence>
<dbReference type="Pfam" id="PF07508">
    <property type="entry name" value="Recombinase"/>
    <property type="match status" value="1"/>
</dbReference>
<proteinExistence type="predicted"/>
<dbReference type="InterPro" id="IPR011109">
    <property type="entry name" value="DNA_bind_recombinase_dom"/>
</dbReference>
<evidence type="ECO:0000313" key="3">
    <source>
        <dbReference type="EMBL" id="MBD8870934.1"/>
    </source>
</evidence>
<dbReference type="SUPFAM" id="SSF53041">
    <property type="entry name" value="Resolvase-like"/>
    <property type="match status" value="1"/>
</dbReference>
<name>A0A927K653_9ACTN</name>
<comment type="caution">
    <text evidence="3">The sequence shown here is derived from an EMBL/GenBank/DDBJ whole genome shotgun (WGS) entry which is preliminary data.</text>
</comment>
<dbReference type="PANTHER" id="PTHR30461:SF23">
    <property type="entry name" value="DNA RECOMBINASE-RELATED"/>
    <property type="match status" value="1"/>
</dbReference>
<dbReference type="EMBL" id="JACYXZ010000004">
    <property type="protein sequence ID" value="MBD8870934.1"/>
    <property type="molecule type" value="Genomic_DNA"/>
</dbReference>
<feature type="domain" description="Resolvase/invertase-type recombinase catalytic" evidence="1">
    <location>
        <begin position="4"/>
        <end position="152"/>
    </location>
</feature>
<dbReference type="InterPro" id="IPR006119">
    <property type="entry name" value="Resolv_N"/>
</dbReference>
<dbReference type="Pfam" id="PF00239">
    <property type="entry name" value="Resolvase"/>
    <property type="match status" value="1"/>
</dbReference>
<dbReference type="Gene3D" id="3.90.1750.20">
    <property type="entry name" value="Putative Large Serine Recombinase, Chain B, Domain 2"/>
    <property type="match status" value="1"/>
</dbReference>
<dbReference type="PANTHER" id="PTHR30461">
    <property type="entry name" value="DNA-INVERTASE FROM LAMBDOID PROPHAGE"/>
    <property type="match status" value="1"/>
</dbReference>
<dbReference type="InterPro" id="IPR038109">
    <property type="entry name" value="DNA_bind_recomb_sf"/>
</dbReference>
<evidence type="ECO:0000259" key="2">
    <source>
        <dbReference type="PROSITE" id="PS51737"/>
    </source>
</evidence>
<dbReference type="GO" id="GO:0000150">
    <property type="term" value="F:DNA strand exchange activity"/>
    <property type="evidence" value="ECO:0007669"/>
    <property type="project" value="InterPro"/>
</dbReference>
<reference evidence="3" key="1">
    <citation type="submission" date="2020-09" db="EMBL/GenBank/DDBJ databases">
        <title>Nocardioides sp. strain MJB4 16S ribosomal RNA gene Genome sequencing and assembly.</title>
        <authorList>
            <person name="Kim I."/>
        </authorList>
    </citation>
    <scope>NUCLEOTIDE SEQUENCE</scope>
    <source>
        <strain evidence="3">MJB4</strain>
    </source>
</reference>
<organism evidence="3 4">
    <name type="scientific">Nocardioides donggukensis</name>
    <dbReference type="NCBI Taxonomy" id="2774019"/>
    <lineage>
        <taxon>Bacteria</taxon>
        <taxon>Bacillati</taxon>
        <taxon>Actinomycetota</taxon>
        <taxon>Actinomycetes</taxon>
        <taxon>Propionibacteriales</taxon>
        <taxon>Nocardioidaceae</taxon>
        <taxon>Nocardioides</taxon>
    </lineage>
</organism>
<sequence length="492" mass="55440">MKVRAAIYCRISKDRAGAGLGVERQEKDCRDLAERLGWEVVAVYVDNDLSAYSGKRRPQYEEMLRAVKDGQVNGIVTWHTDRLTRRVADLDRFVRLADDHGLLIQTVKAGEVDLTTPSGRMVARTLGNIAQYEVEHAKDRMRAAKRQAAESGKYRGGPRPYGYNNDGVTVREDEAKVIRDATKAILAGRSLRGVANELNAKGHKTSTGKPWTYMRLRDVLVRPRNAGLVHKGRADRRHESREDCPTRFEVIGEADWPAIVDKDKWNACASMLLDPSRRIHTSTEPRWLGSRSYVCGVADCGALMRPTSKVNHLPTCPVRGEVRKCDCPRRYYYRCSEQNHLSIAAEKTDDFVREVVAEKVRDPEIIGAMLGHDSEGATKGDRERRMTLTRRVEQLEREWDDDLLDTRDFNRKRAKAETEIAEIDARLAEAAKQSSTSPIFCAADPGAKFMEAPVDVQRAVLRSLLRVTVLPIVKRGDKWSSERLDITSAVAS</sequence>
<feature type="domain" description="Recombinase" evidence="2">
    <location>
        <begin position="160"/>
        <end position="278"/>
    </location>
</feature>
<dbReference type="CDD" id="cd00338">
    <property type="entry name" value="Ser_Recombinase"/>
    <property type="match status" value="1"/>
</dbReference>
<evidence type="ECO:0000259" key="1">
    <source>
        <dbReference type="PROSITE" id="PS51736"/>
    </source>
</evidence>
<dbReference type="RefSeq" id="WP_192144261.1">
    <property type="nucleotide sequence ID" value="NZ_JACYXZ010000004.1"/>
</dbReference>